<feature type="chain" id="PRO_5043371628" evidence="3">
    <location>
        <begin position="21"/>
        <end position="635"/>
    </location>
</feature>
<evidence type="ECO:0000256" key="2">
    <source>
        <dbReference type="SAM" id="Coils"/>
    </source>
</evidence>
<dbReference type="SUPFAM" id="SSF56496">
    <property type="entry name" value="Fibrinogen C-terminal domain-like"/>
    <property type="match status" value="1"/>
</dbReference>
<keyword evidence="6" id="KW-1185">Reference proteome</keyword>
<dbReference type="AlphaFoldDB" id="A0AAV4FEZ4"/>
<keyword evidence="3" id="KW-0732">Signal</keyword>
<dbReference type="SMART" id="SM00186">
    <property type="entry name" value="FBG"/>
    <property type="match status" value="1"/>
</dbReference>
<dbReference type="Gene3D" id="3.90.215.10">
    <property type="entry name" value="Gamma Fibrinogen, chain A, domain 1"/>
    <property type="match status" value="1"/>
</dbReference>
<feature type="coiled-coil region" evidence="2">
    <location>
        <begin position="200"/>
        <end position="260"/>
    </location>
</feature>
<dbReference type="Pfam" id="PF00147">
    <property type="entry name" value="Fibrinogen_C"/>
    <property type="match status" value="1"/>
</dbReference>
<dbReference type="EMBL" id="BMAT01007806">
    <property type="protein sequence ID" value="GFR71802.1"/>
    <property type="molecule type" value="Genomic_DNA"/>
</dbReference>
<evidence type="ECO:0000313" key="6">
    <source>
        <dbReference type="Proteomes" id="UP000762676"/>
    </source>
</evidence>
<gene>
    <name evidence="5" type="ORF">ElyMa_003823400</name>
</gene>
<dbReference type="PANTHER" id="PTHR19143">
    <property type="entry name" value="FIBRINOGEN/TENASCIN/ANGIOPOEITIN"/>
    <property type="match status" value="1"/>
</dbReference>
<evidence type="ECO:0000259" key="4">
    <source>
        <dbReference type="PROSITE" id="PS51406"/>
    </source>
</evidence>
<keyword evidence="1" id="KW-1015">Disulfide bond</keyword>
<evidence type="ECO:0000256" key="3">
    <source>
        <dbReference type="SAM" id="SignalP"/>
    </source>
</evidence>
<dbReference type="InterPro" id="IPR020837">
    <property type="entry name" value="Fibrinogen_CS"/>
</dbReference>
<dbReference type="InterPro" id="IPR050373">
    <property type="entry name" value="Fibrinogen_C-term_domain"/>
</dbReference>
<name>A0AAV4FEZ4_9GAST</name>
<evidence type="ECO:0000313" key="5">
    <source>
        <dbReference type="EMBL" id="GFR71802.1"/>
    </source>
</evidence>
<dbReference type="CDD" id="cd00087">
    <property type="entry name" value="FReD"/>
    <property type="match status" value="1"/>
</dbReference>
<dbReference type="PROSITE" id="PS00514">
    <property type="entry name" value="FIBRINOGEN_C_1"/>
    <property type="match status" value="1"/>
</dbReference>
<feature type="domain" description="Fibrinogen C-terminal" evidence="4">
    <location>
        <begin position="420"/>
        <end position="635"/>
    </location>
</feature>
<accession>A0AAV4FEZ4</accession>
<evidence type="ECO:0000256" key="1">
    <source>
        <dbReference type="ARBA" id="ARBA00023157"/>
    </source>
</evidence>
<dbReference type="InterPro" id="IPR002181">
    <property type="entry name" value="Fibrinogen_a/b/g_C_dom"/>
</dbReference>
<keyword evidence="2" id="KW-0175">Coiled coil</keyword>
<proteinExistence type="predicted"/>
<dbReference type="PANTHER" id="PTHR19143:SF254">
    <property type="entry name" value="TENASCIN-R"/>
    <property type="match status" value="1"/>
</dbReference>
<dbReference type="InterPro" id="IPR014716">
    <property type="entry name" value="Fibrinogen_a/b/g_C_1"/>
</dbReference>
<sequence length="635" mass="70815">MFKTYIFISVFISLSLKSQGLQLSLDYDVPTTQTKRTACGVLTCLERSHDTTASSQSTDSSSSISSMISIAKMTVYKTDGPRAQGITDEAILVAYVDSQQPRVIRVANAMKVDGRLESSVTTIRVELFKQEDCRAGFTCEVLAVDASGREVVRTSNLLQQASTQGSVGTSQQGWTPAVAMHLVNLVQELNTNMELMRSHMDGYNDRLSELVNIVDTLEKETSSSVSTLEKGVSSELRRLENRIEDKLERFEDKVTQMKDASASTALRISDKINIIDDSIRVLINSIKSDKQATVAGNQINEDSMLQCLNVSAINKNLVLLATSMKEQTENNHESLQQVLESRDALLNRNLRLFFTRVFENSNITVLSLEDRFDSFEGRMEERFIDLASNINKSVDVTRSSIEEIVGNINVTDASEIAFLVTGILTTKTCKKGMVSLLTQSSYPYPVVKPSSDDSLAVPYLCDTITDGGGWIIIQRRSSGNVDFYRNWADYKRGFGTLDDDFWLGNDNIHAITSSGDYELRIDLKYNGKSFYAHYNRFSIADEQNKYTISLGVYDGTAGGDSLAVHRGKSFTTFDQDNDEWSGNCAVQYTGAWWYEHCHDSNLNGKWAQNANKGPRWGHFSGANAVSFTEMKIRKI</sequence>
<organism evidence="5 6">
    <name type="scientific">Elysia marginata</name>
    <dbReference type="NCBI Taxonomy" id="1093978"/>
    <lineage>
        <taxon>Eukaryota</taxon>
        <taxon>Metazoa</taxon>
        <taxon>Spiralia</taxon>
        <taxon>Lophotrochozoa</taxon>
        <taxon>Mollusca</taxon>
        <taxon>Gastropoda</taxon>
        <taxon>Heterobranchia</taxon>
        <taxon>Euthyneura</taxon>
        <taxon>Panpulmonata</taxon>
        <taxon>Sacoglossa</taxon>
        <taxon>Placobranchoidea</taxon>
        <taxon>Plakobranchidae</taxon>
        <taxon>Elysia</taxon>
    </lineage>
</organism>
<dbReference type="InterPro" id="IPR036056">
    <property type="entry name" value="Fibrinogen-like_C"/>
</dbReference>
<dbReference type="GO" id="GO:0005615">
    <property type="term" value="C:extracellular space"/>
    <property type="evidence" value="ECO:0007669"/>
    <property type="project" value="TreeGrafter"/>
</dbReference>
<reference evidence="5 6" key="1">
    <citation type="journal article" date="2021" name="Elife">
        <title>Chloroplast acquisition without the gene transfer in kleptoplastic sea slugs, Plakobranchus ocellatus.</title>
        <authorList>
            <person name="Maeda T."/>
            <person name="Takahashi S."/>
            <person name="Yoshida T."/>
            <person name="Shimamura S."/>
            <person name="Takaki Y."/>
            <person name="Nagai Y."/>
            <person name="Toyoda A."/>
            <person name="Suzuki Y."/>
            <person name="Arimoto A."/>
            <person name="Ishii H."/>
            <person name="Satoh N."/>
            <person name="Nishiyama T."/>
            <person name="Hasebe M."/>
            <person name="Maruyama T."/>
            <person name="Minagawa J."/>
            <person name="Obokata J."/>
            <person name="Shigenobu S."/>
        </authorList>
    </citation>
    <scope>NUCLEOTIDE SEQUENCE [LARGE SCALE GENOMIC DNA]</scope>
</reference>
<dbReference type="Proteomes" id="UP000762676">
    <property type="component" value="Unassembled WGS sequence"/>
</dbReference>
<protein>
    <submittedName>
        <fullName evidence="5">Tenascin-R</fullName>
    </submittedName>
</protein>
<dbReference type="PROSITE" id="PS51406">
    <property type="entry name" value="FIBRINOGEN_C_2"/>
    <property type="match status" value="1"/>
</dbReference>
<comment type="caution">
    <text evidence="5">The sequence shown here is derived from an EMBL/GenBank/DDBJ whole genome shotgun (WGS) entry which is preliminary data.</text>
</comment>
<feature type="signal peptide" evidence="3">
    <location>
        <begin position="1"/>
        <end position="20"/>
    </location>
</feature>